<sequence length="84" mass="9309">MDCDVDLSHRSPHGERSVKSLSAEQRKYLGEILSPDPPTQFGLCLSPPDLHLDSQPVTLQTAISEGSQPQDDISEDEISQYMQL</sequence>
<evidence type="ECO:0000313" key="3">
    <source>
        <dbReference type="Proteomes" id="UP000059188"/>
    </source>
</evidence>
<protein>
    <submittedName>
        <fullName evidence="2">Uncharacterized protein</fullName>
    </submittedName>
</protein>
<dbReference type="AlphaFoldDB" id="A0A0B7FYK7"/>
<dbReference type="Proteomes" id="UP000059188">
    <property type="component" value="Unassembled WGS sequence"/>
</dbReference>
<keyword evidence="3" id="KW-1185">Reference proteome</keyword>
<feature type="region of interest" description="Disordered" evidence="1">
    <location>
        <begin position="1"/>
        <end position="21"/>
    </location>
</feature>
<organism evidence="2 3">
    <name type="scientific">Thanatephorus cucumeris (strain AG1-IB / isolate 7/3/14)</name>
    <name type="common">Lettuce bottom rot fungus</name>
    <name type="synonym">Rhizoctonia solani</name>
    <dbReference type="NCBI Taxonomy" id="1108050"/>
    <lineage>
        <taxon>Eukaryota</taxon>
        <taxon>Fungi</taxon>
        <taxon>Dikarya</taxon>
        <taxon>Basidiomycota</taxon>
        <taxon>Agaricomycotina</taxon>
        <taxon>Agaricomycetes</taxon>
        <taxon>Cantharellales</taxon>
        <taxon>Ceratobasidiaceae</taxon>
        <taxon>Rhizoctonia</taxon>
        <taxon>Rhizoctonia solani AG-1</taxon>
    </lineage>
</organism>
<feature type="region of interest" description="Disordered" evidence="1">
    <location>
        <begin position="63"/>
        <end position="84"/>
    </location>
</feature>
<accession>A0A0B7FYK7</accession>
<name>A0A0B7FYK7_THACB</name>
<evidence type="ECO:0000256" key="1">
    <source>
        <dbReference type="SAM" id="MobiDB-lite"/>
    </source>
</evidence>
<dbReference type="EMBL" id="LN679152">
    <property type="protein sequence ID" value="CEL61262.1"/>
    <property type="molecule type" value="Genomic_DNA"/>
</dbReference>
<proteinExistence type="predicted"/>
<gene>
    <name evidence="2" type="ORF">RSOLAG1IB_09884</name>
</gene>
<reference evidence="2 3" key="1">
    <citation type="submission" date="2014-11" db="EMBL/GenBank/DDBJ databases">
        <authorList>
            <person name="Wibberg Daniel"/>
        </authorList>
    </citation>
    <scope>NUCLEOTIDE SEQUENCE [LARGE SCALE GENOMIC DNA]</scope>
    <source>
        <strain evidence="2">Rhizoctonia solani AG1-IB 7/3/14</strain>
    </source>
</reference>
<evidence type="ECO:0000313" key="2">
    <source>
        <dbReference type="EMBL" id="CEL61262.1"/>
    </source>
</evidence>